<dbReference type="AlphaFoldDB" id="A0A444EJG6"/>
<organism evidence="1">
    <name type="scientific">Ensete ventricosum</name>
    <name type="common">Abyssinian banana</name>
    <name type="synonym">Musa ensete</name>
    <dbReference type="NCBI Taxonomy" id="4639"/>
    <lineage>
        <taxon>Eukaryota</taxon>
        <taxon>Viridiplantae</taxon>
        <taxon>Streptophyta</taxon>
        <taxon>Embryophyta</taxon>
        <taxon>Tracheophyta</taxon>
        <taxon>Spermatophyta</taxon>
        <taxon>Magnoliopsida</taxon>
        <taxon>Liliopsida</taxon>
        <taxon>Zingiberales</taxon>
        <taxon>Musaceae</taxon>
        <taxon>Ensete</taxon>
    </lineage>
</organism>
<dbReference type="EMBL" id="KV876169">
    <property type="protein sequence ID" value="RZR74247.1"/>
    <property type="molecule type" value="Genomic_DNA"/>
</dbReference>
<reference evidence="1" key="1">
    <citation type="journal article" date="2018" name="Data Brief">
        <title>Genome sequence data from 17 accessions of Ensete ventricosum, a staple food crop for millions in Ethiopia.</title>
        <authorList>
            <person name="Yemataw Z."/>
            <person name="Muzemil S."/>
            <person name="Ambachew D."/>
            <person name="Tripathi L."/>
            <person name="Tesfaye K."/>
            <person name="Chala A."/>
            <person name="Farbos A."/>
            <person name="O'Neill P."/>
            <person name="Moore K."/>
            <person name="Grant M."/>
            <person name="Studholme D.J."/>
        </authorList>
    </citation>
    <scope>NUCLEOTIDE SEQUENCE [LARGE SCALE GENOMIC DNA]</scope>
    <source>
        <tissue evidence="1">Leaf</tissue>
    </source>
</reference>
<gene>
    <name evidence="1" type="ORF">BHM03_00034243</name>
</gene>
<protein>
    <submittedName>
        <fullName evidence="1">Uncharacterized protein</fullName>
    </submittedName>
</protein>
<accession>A0A444EJG6</accession>
<evidence type="ECO:0000313" key="1">
    <source>
        <dbReference type="EMBL" id="RZR74247.1"/>
    </source>
</evidence>
<dbReference type="Proteomes" id="UP000290560">
    <property type="component" value="Unassembled WGS sequence"/>
</dbReference>
<proteinExistence type="predicted"/>
<sequence>MHRVDAVGNSPGVRRELAKGIGNLLGWRKGVREKKTETQWKIVGGSLKACLESNYDKSMELQPGDGPRSSLGIGPGLDDADFAESLLGDSPKGSGSSLGTYRGEDQKTCRKSMRLGTRQEYVRSSPRVSRVYQDDASEFTRRTPRLARRLLGVAEKLAGRLTMTGAMELQLDDGPRSSLSIGLGFGRCSGISPKFARRFVEGIKKLARNTVGDYRKKTERLVARIP</sequence>
<name>A0A444EJG6_ENSVE</name>